<evidence type="ECO:0008006" key="3">
    <source>
        <dbReference type="Google" id="ProtNLM"/>
    </source>
</evidence>
<accession>A0A4P2QZR7</accession>
<reference evidence="1 2" key="1">
    <citation type="submission" date="2015-09" db="EMBL/GenBank/DDBJ databases">
        <title>Sorangium comparison.</title>
        <authorList>
            <person name="Zaburannyi N."/>
            <person name="Bunk B."/>
            <person name="Overmann J."/>
            <person name="Mueller R."/>
        </authorList>
    </citation>
    <scope>NUCLEOTIDE SEQUENCE [LARGE SCALE GENOMIC DNA]</scope>
    <source>
        <strain evidence="1 2">So ce836</strain>
    </source>
</reference>
<evidence type="ECO:0000313" key="2">
    <source>
        <dbReference type="Proteomes" id="UP000295497"/>
    </source>
</evidence>
<organism evidence="1 2">
    <name type="scientific">Sorangium cellulosum</name>
    <name type="common">Polyangium cellulosum</name>
    <dbReference type="NCBI Taxonomy" id="56"/>
    <lineage>
        <taxon>Bacteria</taxon>
        <taxon>Pseudomonadati</taxon>
        <taxon>Myxococcota</taxon>
        <taxon>Polyangia</taxon>
        <taxon>Polyangiales</taxon>
        <taxon>Polyangiaceae</taxon>
        <taxon>Sorangium</taxon>
    </lineage>
</organism>
<dbReference type="AlphaFoldDB" id="A0A4P2QZR7"/>
<dbReference type="Proteomes" id="UP000295497">
    <property type="component" value="Chromosome"/>
</dbReference>
<evidence type="ECO:0000313" key="1">
    <source>
        <dbReference type="EMBL" id="AUX36134.1"/>
    </source>
</evidence>
<name>A0A4P2QZR7_SORCE</name>
<dbReference type="EMBL" id="CP012672">
    <property type="protein sequence ID" value="AUX36134.1"/>
    <property type="molecule type" value="Genomic_DNA"/>
</dbReference>
<dbReference type="PROSITE" id="PS51257">
    <property type="entry name" value="PROKAR_LIPOPROTEIN"/>
    <property type="match status" value="1"/>
</dbReference>
<proteinExistence type="predicted"/>
<sequence length="141" mass="14931">MRCVLLFIGVSAGLGCAPDLDCPGSGPHEGDPAVWLWDGTQNEAPGCAEATEVLWEGWRKGSSTAPESPTFARACAGVVREDIPDGYTLCVIPTEVEEICWDGYADHAIYVEEDGEEHVMCCTPAGNPPTVLPQGYGGCTK</sequence>
<protein>
    <recommendedName>
        <fullName evidence="3">Secreted protein</fullName>
    </recommendedName>
</protein>
<gene>
    <name evidence="1" type="ORF">SOCE836_083400</name>
</gene>